<dbReference type="PRINTS" id="PR00598">
    <property type="entry name" value="HTHMARR"/>
</dbReference>
<dbReference type="InterPro" id="IPR000835">
    <property type="entry name" value="HTH_MarR-typ"/>
</dbReference>
<dbReference type="SMART" id="SM00347">
    <property type="entry name" value="HTH_MARR"/>
    <property type="match status" value="1"/>
</dbReference>
<evidence type="ECO:0000259" key="1">
    <source>
        <dbReference type="PROSITE" id="PS50995"/>
    </source>
</evidence>
<evidence type="ECO:0000313" key="3">
    <source>
        <dbReference type="Proteomes" id="UP000295050"/>
    </source>
</evidence>
<dbReference type="Gene3D" id="1.10.10.10">
    <property type="entry name" value="Winged helix-like DNA-binding domain superfamily/Winged helix DNA-binding domain"/>
    <property type="match status" value="1"/>
</dbReference>
<comment type="caution">
    <text evidence="2">The sequence shown here is derived from an EMBL/GenBank/DDBJ whole genome shotgun (WGS) entry which is preliminary data.</text>
</comment>
<dbReference type="GO" id="GO:0006950">
    <property type="term" value="P:response to stress"/>
    <property type="evidence" value="ECO:0007669"/>
    <property type="project" value="TreeGrafter"/>
</dbReference>
<name>A0A4R2RHF2_9RHOB</name>
<keyword evidence="2" id="KW-0238">DNA-binding</keyword>
<proteinExistence type="predicted"/>
<evidence type="ECO:0000313" key="2">
    <source>
        <dbReference type="EMBL" id="TCP63140.1"/>
    </source>
</evidence>
<keyword evidence="3" id="KW-1185">Reference proteome</keyword>
<dbReference type="Pfam" id="PF12802">
    <property type="entry name" value="MarR_2"/>
    <property type="match status" value="1"/>
</dbReference>
<dbReference type="GO" id="GO:0003700">
    <property type="term" value="F:DNA-binding transcription factor activity"/>
    <property type="evidence" value="ECO:0007669"/>
    <property type="project" value="InterPro"/>
</dbReference>
<dbReference type="OrthoDB" id="8447118at2"/>
<dbReference type="Proteomes" id="UP000295050">
    <property type="component" value="Unassembled WGS sequence"/>
</dbReference>
<dbReference type="EMBL" id="SLXU01000001">
    <property type="protein sequence ID" value="TCP63140.1"/>
    <property type="molecule type" value="Genomic_DNA"/>
</dbReference>
<dbReference type="PANTHER" id="PTHR33164:SF89">
    <property type="entry name" value="MARR FAMILY REGULATORY PROTEIN"/>
    <property type="match status" value="1"/>
</dbReference>
<dbReference type="InterPro" id="IPR039422">
    <property type="entry name" value="MarR/SlyA-like"/>
</dbReference>
<dbReference type="SUPFAM" id="SSF46785">
    <property type="entry name" value="Winged helix' DNA-binding domain"/>
    <property type="match status" value="1"/>
</dbReference>
<feature type="domain" description="HTH marR-type" evidence="1">
    <location>
        <begin position="47"/>
        <end position="179"/>
    </location>
</feature>
<dbReference type="InterPro" id="IPR036388">
    <property type="entry name" value="WH-like_DNA-bd_sf"/>
</dbReference>
<dbReference type="AlphaFoldDB" id="A0A4R2RHF2"/>
<organism evidence="2 3">
    <name type="scientific">Rhodovulum bhavnagarense</name>
    <dbReference type="NCBI Taxonomy" id="992286"/>
    <lineage>
        <taxon>Bacteria</taxon>
        <taxon>Pseudomonadati</taxon>
        <taxon>Pseudomonadota</taxon>
        <taxon>Alphaproteobacteria</taxon>
        <taxon>Rhodobacterales</taxon>
        <taxon>Paracoccaceae</taxon>
        <taxon>Rhodovulum</taxon>
    </lineage>
</organism>
<reference evidence="2 3" key="1">
    <citation type="submission" date="2019-03" db="EMBL/GenBank/DDBJ databases">
        <title>Genomic Encyclopedia of Type Strains, Phase IV (KMG-IV): sequencing the most valuable type-strain genomes for metagenomic binning, comparative biology and taxonomic classification.</title>
        <authorList>
            <person name="Goeker M."/>
        </authorList>
    </citation>
    <scope>NUCLEOTIDE SEQUENCE [LARGE SCALE GENOMIC DNA]</scope>
    <source>
        <strain evidence="2 3">DSM 24766</strain>
    </source>
</reference>
<gene>
    <name evidence="2" type="ORF">EV663_101407</name>
</gene>
<dbReference type="PANTHER" id="PTHR33164">
    <property type="entry name" value="TRANSCRIPTIONAL REGULATOR, MARR FAMILY"/>
    <property type="match status" value="1"/>
</dbReference>
<sequence>MIIFCEVFCVCGRYYPSCDEFVALAPACSWWKTGRAALSGGGVVKRSDVSLVALRRILRATELYGRELAKAAGLTAVQIRVLQIVAETGRSTPKAIAARMGVSQATMTTLIDRLVAKGLVDRRRSDADRRQMNIFITDAGREAIARAPDPLHDRYVHAFDALPDWEQAMIVAALERVAGLLDAGNMDVAPVLDLGDIKRNTPAG</sequence>
<dbReference type="InterPro" id="IPR036390">
    <property type="entry name" value="WH_DNA-bd_sf"/>
</dbReference>
<protein>
    <submittedName>
        <fullName evidence="2">DNA-binding MarR family transcriptional regulator</fullName>
    </submittedName>
</protein>
<dbReference type="GO" id="GO:0003677">
    <property type="term" value="F:DNA binding"/>
    <property type="evidence" value="ECO:0007669"/>
    <property type="project" value="UniProtKB-KW"/>
</dbReference>
<accession>A0A4R2RHF2</accession>
<dbReference type="PROSITE" id="PS50995">
    <property type="entry name" value="HTH_MARR_2"/>
    <property type="match status" value="1"/>
</dbReference>